<evidence type="ECO:0000313" key="1">
    <source>
        <dbReference type="EMBL" id="MBD8109444.1"/>
    </source>
</evidence>
<accession>A0ABR9A0D6</accession>
<dbReference type="EMBL" id="JACYNN010000066">
    <property type="protein sequence ID" value="MBD8109444.1"/>
    <property type="molecule type" value="Genomic_DNA"/>
</dbReference>
<dbReference type="RefSeq" id="WP_161975983.1">
    <property type="nucleotide sequence ID" value="NZ_JACYMQ010000040.1"/>
</dbReference>
<protein>
    <submittedName>
        <fullName evidence="1">Uncharacterized protein</fullName>
    </submittedName>
</protein>
<proteinExistence type="predicted"/>
<dbReference type="Proteomes" id="UP000661012">
    <property type="component" value="Unassembled WGS sequence"/>
</dbReference>
<keyword evidence="2" id="KW-1185">Reference proteome</keyword>
<name>A0ABR9A0D6_9GAMM</name>
<reference evidence="1 2" key="1">
    <citation type="journal article" date="2020" name="FEMS Microbiol. Ecol.">
        <title>Temporal dynamics of bacterial communities during seed development and maturation.</title>
        <authorList>
            <person name="Chesneau G."/>
            <person name="Torres-Cortes G."/>
            <person name="Briand M."/>
            <person name="Darrasse A."/>
            <person name="Preveaux A."/>
            <person name="Marais C."/>
            <person name="Jacques M.A."/>
            <person name="Shade A."/>
            <person name="Barret M."/>
        </authorList>
    </citation>
    <scope>NUCLEOTIDE SEQUENCE [LARGE SCALE GENOMIC DNA]</scope>
    <source>
        <strain evidence="1 2">CFBP13732</strain>
    </source>
</reference>
<evidence type="ECO:0000313" key="2">
    <source>
        <dbReference type="Proteomes" id="UP000661012"/>
    </source>
</evidence>
<sequence>MKAKATMRCLSEKAALVKDNQYGNIGPAVTPEQKMFYFHFVNNAEGNAFL</sequence>
<organism evidence="1 2">
    <name type="scientific">Erwinia persicina</name>
    <dbReference type="NCBI Taxonomy" id="55211"/>
    <lineage>
        <taxon>Bacteria</taxon>
        <taxon>Pseudomonadati</taxon>
        <taxon>Pseudomonadota</taxon>
        <taxon>Gammaproteobacteria</taxon>
        <taxon>Enterobacterales</taxon>
        <taxon>Erwiniaceae</taxon>
        <taxon>Erwinia</taxon>
    </lineage>
</organism>
<comment type="caution">
    <text evidence="1">The sequence shown here is derived from an EMBL/GenBank/DDBJ whole genome shotgun (WGS) entry which is preliminary data.</text>
</comment>
<gene>
    <name evidence="1" type="ORF">IFT93_24160</name>
</gene>